<gene>
    <name evidence="1" type="ORF">SAMN06265338_101964</name>
</gene>
<evidence type="ECO:0000313" key="2">
    <source>
        <dbReference type="Proteomes" id="UP000198418"/>
    </source>
</evidence>
<accession>A0A212QNQ0</accession>
<reference evidence="2" key="1">
    <citation type="submission" date="2017-06" db="EMBL/GenBank/DDBJ databases">
        <authorList>
            <person name="Varghese N."/>
            <person name="Submissions S."/>
        </authorList>
    </citation>
    <scope>NUCLEOTIDE SEQUENCE [LARGE SCALE GENOMIC DNA]</scope>
    <source>
        <strain evidence="2">DSM 137</strain>
    </source>
</reference>
<name>A0A212QNQ0_RHOAC</name>
<sequence>MNVVVNFEALHSLGRAGFAYYVNPNADEMIYRASFQFNFGS</sequence>
<protein>
    <submittedName>
        <fullName evidence="1">Uncharacterized protein</fullName>
    </submittedName>
</protein>
<organism evidence="1 2">
    <name type="scientific">Rhodoblastus acidophilus</name>
    <name type="common">Rhodopseudomonas acidophila</name>
    <dbReference type="NCBI Taxonomy" id="1074"/>
    <lineage>
        <taxon>Bacteria</taxon>
        <taxon>Pseudomonadati</taxon>
        <taxon>Pseudomonadota</taxon>
        <taxon>Alphaproteobacteria</taxon>
        <taxon>Hyphomicrobiales</taxon>
        <taxon>Rhodoblastaceae</taxon>
        <taxon>Rhodoblastus</taxon>
    </lineage>
</organism>
<evidence type="ECO:0000313" key="1">
    <source>
        <dbReference type="EMBL" id="SNB61019.1"/>
    </source>
</evidence>
<dbReference type="EMBL" id="FYDG01000001">
    <property type="protein sequence ID" value="SNB61019.1"/>
    <property type="molecule type" value="Genomic_DNA"/>
</dbReference>
<dbReference type="Proteomes" id="UP000198418">
    <property type="component" value="Unassembled WGS sequence"/>
</dbReference>
<keyword evidence="2" id="KW-1185">Reference proteome</keyword>
<dbReference type="AlphaFoldDB" id="A0A212QNQ0"/>
<proteinExistence type="predicted"/>
<dbReference type="RefSeq" id="WP_275936869.1">
    <property type="nucleotide sequence ID" value="NZ_FYDG01000001.1"/>
</dbReference>